<proteinExistence type="predicted"/>
<name>A0A0N5AVS7_9BILA</name>
<keyword evidence="1" id="KW-1185">Reference proteome</keyword>
<dbReference type="WBParaSite" id="SMUV_0000900401-mRNA-1">
    <property type="protein sequence ID" value="SMUV_0000900401-mRNA-1"/>
    <property type="gene ID" value="SMUV_0000900401"/>
</dbReference>
<accession>A0A0N5AVS7</accession>
<protein>
    <submittedName>
        <fullName evidence="2">Uncharacterized protein</fullName>
    </submittedName>
</protein>
<organism evidence="1 2">
    <name type="scientific">Syphacia muris</name>
    <dbReference type="NCBI Taxonomy" id="451379"/>
    <lineage>
        <taxon>Eukaryota</taxon>
        <taxon>Metazoa</taxon>
        <taxon>Ecdysozoa</taxon>
        <taxon>Nematoda</taxon>
        <taxon>Chromadorea</taxon>
        <taxon>Rhabditida</taxon>
        <taxon>Spirurina</taxon>
        <taxon>Oxyuridomorpha</taxon>
        <taxon>Oxyuroidea</taxon>
        <taxon>Oxyuridae</taxon>
        <taxon>Syphacia</taxon>
    </lineage>
</organism>
<reference evidence="2" key="1">
    <citation type="submission" date="2017-02" db="UniProtKB">
        <authorList>
            <consortium name="WormBaseParasite"/>
        </authorList>
    </citation>
    <scope>IDENTIFICATION</scope>
</reference>
<evidence type="ECO:0000313" key="1">
    <source>
        <dbReference type="Proteomes" id="UP000046393"/>
    </source>
</evidence>
<dbReference type="Proteomes" id="UP000046393">
    <property type="component" value="Unplaced"/>
</dbReference>
<evidence type="ECO:0000313" key="2">
    <source>
        <dbReference type="WBParaSite" id="SMUV_0000900401-mRNA-1"/>
    </source>
</evidence>
<dbReference type="AlphaFoldDB" id="A0A0N5AVS7"/>
<sequence>MSPFIVEIAVFVVVGGRRVEQTLKDIEKDLKDIGGRIWWLPKSDVIQVMDDSQIICDGIKKKTLSLSEIEEQTALVRKNIEVYENEKNINKAKAVQQWGFLLTLRQRLYNIEGEYLTLIGLAENLKTVTSIDNLRIYANGVGERLKEVVRYYAENDLTANVVYSNLHKIAVDKVQLQTKIVERKKKCAFLIFFCD</sequence>